<dbReference type="AlphaFoldDB" id="A0AAF3EDZ4"/>
<name>A0AAF3EDZ4_9BILA</name>
<evidence type="ECO:0000256" key="1">
    <source>
        <dbReference type="SAM" id="MobiDB-lite"/>
    </source>
</evidence>
<evidence type="ECO:0000313" key="3">
    <source>
        <dbReference type="WBParaSite" id="MBELARI_LOCUS12195.2"/>
    </source>
</evidence>
<dbReference type="Proteomes" id="UP000887575">
    <property type="component" value="Unassembled WGS sequence"/>
</dbReference>
<dbReference type="WBParaSite" id="MBELARI_LOCUS12195.2">
    <property type="protein sequence ID" value="MBELARI_LOCUS12195.2"/>
    <property type="gene ID" value="MBELARI_LOCUS12195"/>
</dbReference>
<keyword evidence="2" id="KW-1185">Reference proteome</keyword>
<feature type="compositionally biased region" description="Basic and acidic residues" evidence="1">
    <location>
        <begin position="32"/>
        <end position="46"/>
    </location>
</feature>
<feature type="compositionally biased region" description="Polar residues" evidence="1">
    <location>
        <begin position="106"/>
        <end position="117"/>
    </location>
</feature>
<feature type="region of interest" description="Disordered" evidence="1">
    <location>
        <begin position="31"/>
        <end position="162"/>
    </location>
</feature>
<proteinExistence type="predicted"/>
<sequence length="813" mass="90760">MIFSIYFLKFIHFKEASQRAMPGKIEMMTAGKHKENIKDYNDVKDDIDLDEEKNSQKTGSKKTDKDIKEKEKDGKEKKKDGNKKGIKEKDKQADKPKETNEKANVPESSADTGTNQDSHARENNESSSAMKLRPMESTMKPASNDSAPAPQREQQIQKKKKCCCTTSSKRLGAWLRKMGGQRLEKKETRPVEGIKISIEDLMASAGNQQNYNLHSGGDQPQKARIQSWDFPKAVERFKKNEYEGGNLDDDCFVGPVAPKMTTEKDLIDLNYEDPHQRSGNSLFASQIDENQAVDAFMMSTSPNPSERKFQPIEEYIEQDLNARKRRDETANACKNEMMGACMGERGFNAKAGNSSGSDSWSSINSENDELYGTDRKTIAPQTWNGNDSIRFGNTQTYQFASTPTNNILIDSNLPVSGYYHKKPLLDGAQENRYAQQLGLSTQEVKGNAENRLLRKDRFGKMVKTRPVKKLERDSTYVAKRGASVLSDHDINKILELLDEPVIATTKKNPRKKSKKVKIAEEATFKQMDEAVDQELVEMARNSPTLLTRTDANEKTAEGTDSCIYETIEEAEANELKAALQASLAIQNEVSKKMQEVIKPRVSQQIGYASSAKQTAANTFITRTESFPSLSEAVIMKNDVSGKHQHSTPIKPKSEFLHKKSSKKGKDLHLATRDVLKHSLDESDQLKVLIVDEDPLTPIGDITQLHGITFFYDETLEQSNGDIGKQQGVEEPVDESGIGSSYNTPAKEQNETVEGISSSVTSSSEPIIQAPAVKSLFSNLSKKSNALYQRLTGAWNAFQHTGTKPIVYVCGKEL</sequence>
<feature type="region of interest" description="Disordered" evidence="1">
    <location>
        <begin position="726"/>
        <end position="760"/>
    </location>
</feature>
<evidence type="ECO:0000313" key="2">
    <source>
        <dbReference type="Proteomes" id="UP000887575"/>
    </source>
</evidence>
<protein>
    <submittedName>
        <fullName evidence="3">Uncharacterized protein</fullName>
    </submittedName>
</protein>
<reference evidence="3" key="1">
    <citation type="submission" date="2024-02" db="UniProtKB">
        <authorList>
            <consortium name="WormBaseParasite"/>
        </authorList>
    </citation>
    <scope>IDENTIFICATION</scope>
</reference>
<feature type="compositionally biased region" description="Polar residues" evidence="1">
    <location>
        <begin position="737"/>
        <end position="746"/>
    </location>
</feature>
<accession>A0AAF3EDZ4</accession>
<organism evidence="2 3">
    <name type="scientific">Mesorhabditis belari</name>
    <dbReference type="NCBI Taxonomy" id="2138241"/>
    <lineage>
        <taxon>Eukaryota</taxon>
        <taxon>Metazoa</taxon>
        <taxon>Ecdysozoa</taxon>
        <taxon>Nematoda</taxon>
        <taxon>Chromadorea</taxon>
        <taxon>Rhabditida</taxon>
        <taxon>Rhabditina</taxon>
        <taxon>Rhabditomorpha</taxon>
        <taxon>Rhabditoidea</taxon>
        <taxon>Rhabditidae</taxon>
        <taxon>Mesorhabditinae</taxon>
        <taxon>Mesorhabditis</taxon>
    </lineage>
</organism>
<feature type="compositionally biased region" description="Basic and acidic residues" evidence="1">
    <location>
        <begin position="61"/>
        <end position="101"/>
    </location>
</feature>